<dbReference type="SUPFAM" id="SSF48371">
    <property type="entry name" value="ARM repeat"/>
    <property type="match status" value="1"/>
</dbReference>
<feature type="compositionally biased region" description="Polar residues" evidence="11">
    <location>
        <begin position="1130"/>
        <end position="1145"/>
    </location>
</feature>
<evidence type="ECO:0000313" key="14">
    <source>
        <dbReference type="Proteomes" id="UP000660262"/>
    </source>
</evidence>
<evidence type="ECO:0000256" key="5">
    <source>
        <dbReference type="ARBA" id="ARBA00022737"/>
    </source>
</evidence>
<feature type="region of interest" description="Disordered" evidence="11">
    <location>
        <begin position="1119"/>
        <end position="1145"/>
    </location>
</feature>
<dbReference type="Pfam" id="PF22956">
    <property type="entry name" value="VPS15-like_hel"/>
    <property type="match status" value="1"/>
</dbReference>
<feature type="region of interest" description="Disordered" evidence="11">
    <location>
        <begin position="794"/>
        <end position="815"/>
    </location>
</feature>
<dbReference type="InterPro" id="IPR045162">
    <property type="entry name" value="Vps15-like"/>
</dbReference>
<dbReference type="InterPro" id="IPR036322">
    <property type="entry name" value="WD40_repeat_dom_sf"/>
</dbReference>
<keyword evidence="8" id="KW-0067">ATP-binding</keyword>
<keyword evidence="5" id="KW-0677">Repeat</keyword>
<feature type="region of interest" description="Disordered" evidence="11">
    <location>
        <begin position="457"/>
        <end position="485"/>
    </location>
</feature>
<dbReference type="GO" id="GO:0006623">
    <property type="term" value="P:protein targeting to vacuole"/>
    <property type="evidence" value="ECO:0007669"/>
    <property type="project" value="TreeGrafter"/>
</dbReference>
<evidence type="ECO:0000256" key="2">
    <source>
        <dbReference type="ARBA" id="ARBA00022527"/>
    </source>
</evidence>
<feature type="compositionally biased region" description="Low complexity" evidence="11">
    <location>
        <begin position="1120"/>
        <end position="1129"/>
    </location>
</feature>
<evidence type="ECO:0000256" key="3">
    <source>
        <dbReference type="ARBA" id="ARBA00022574"/>
    </source>
</evidence>
<dbReference type="PROSITE" id="PS00109">
    <property type="entry name" value="PROTEIN_KINASE_TYR"/>
    <property type="match status" value="1"/>
</dbReference>
<evidence type="ECO:0000256" key="10">
    <source>
        <dbReference type="PROSITE-ProRule" id="PRU00221"/>
    </source>
</evidence>
<dbReference type="EC" id="2.7.11.1" evidence="1"/>
<keyword evidence="14" id="KW-1185">Reference proteome</keyword>
<evidence type="ECO:0000256" key="4">
    <source>
        <dbReference type="ARBA" id="ARBA00022679"/>
    </source>
</evidence>
<dbReference type="GO" id="GO:0016236">
    <property type="term" value="P:macroautophagy"/>
    <property type="evidence" value="ECO:0007669"/>
    <property type="project" value="InterPro"/>
</dbReference>
<dbReference type="Gene3D" id="2.130.10.10">
    <property type="entry name" value="YVTN repeat-like/Quinoprotein amine dehydrogenase"/>
    <property type="match status" value="2"/>
</dbReference>
<dbReference type="GO" id="GO:0034271">
    <property type="term" value="C:phosphatidylinositol 3-kinase complex, class III, type I"/>
    <property type="evidence" value="ECO:0007669"/>
    <property type="project" value="TreeGrafter"/>
</dbReference>
<keyword evidence="3 10" id="KW-0853">WD repeat</keyword>
<dbReference type="InterPro" id="IPR001680">
    <property type="entry name" value="WD40_rpt"/>
</dbReference>
<dbReference type="SUPFAM" id="SSF50978">
    <property type="entry name" value="WD40 repeat-like"/>
    <property type="match status" value="1"/>
</dbReference>
<dbReference type="PANTHER" id="PTHR17583">
    <property type="entry name" value="PHOSPHOINOSITIDE 3-KINASE REGULATORY SUBUNIT 4"/>
    <property type="match status" value="1"/>
</dbReference>
<dbReference type="InterPro" id="IPR011009">
    <property type="entry name" value="Kinase-like_dom_sf"/>
</dbReference>
<name>A0A830HS66_9CHLO</name>
<comment type="caution">
    <text evidence="13">The sequence shown here is derived from an EMBL/GenBank/DDBJ whole genome shotgun (WGS) entry which is preliminary data.</text>
</comment>
<feature type="domain" description="Protein kinase" evidence="12">
    <location>
        <begin position="45"/>
        <end position="375"/>
    </location>
</feature>
<keyword evidence="6" id="KW-0547">Nucleotide-binding</keyword>
<dbReference type="Gene3D" id="1.10.510.10">
    <property type="entry name" value="Transferase(Phosphotransferase) domain 1"/>
    <property type="match status" value="1"/>
</dbReference>
<dbReference type="PROSITE" id="PS50077">
    <property type="entry name" value="HEAT_REPEAT"/>
    <property type="match status" value="1"/>
</dbReference>
<protein>
    <recommendedName>
        <fullName evidence="1">non-specific serine/threonine protein kinase</fullName>
        <ecNumber evidence="1">2.7.11.1</ecNumber>
    </recommendedName>
</protein>
<feature type="compositionally biased region" description="Polar residues" evidence="11">
    <location>
        <begin position="1063"/>
        <end position="1077"/>
    </location>
</feature>
<dbReference type="PROSITE" id="PS50082">
    <property type="entry name" value="WD_REPEATS_2"/>
    <property type="match status" value="2"/>
</dbReference>
<proteinExistence type="predicted"/>
<dbReference type="InterPro" id="IPR021133">
    <property type="entry name" value="HEAT_type_2"/>
</dbReference>
<evidence type="ECO:0000256" key="7">
    <source>
        <dbReference type="ARBA" id="ARBA00022777"/>
    </source>
</evidence>
<evidence type="ECO:0000256" key="9">
    <source>
        <dbReference type="PROSITE-ProRule" id="PRU00103"/>
    </source>
</evidence>
<evidence type="ECO:0000256" key="11">
    <source>
        <dbReference type="SAM" id="MobiDB-lite"/>
    </source>
</evidence>
<dbReference type="InterPro" id="IPR008266">
    <property type="entry name" value="Tyr_kinase_AS"/>
</dbReference>
<accession>A0A830HS66</accession>
<evidence type="ECO:0000256" key="6">
    <source>
        <dbReference type="ARBA" id="ARBA00022741"/>
    </source>
</evidence>
<dbReference type="Pfam" id="PF00069">
    <property type="entry name" value="Pkinase"/>
    <property type="match status" value="1"/>
</dbReference>
<feature type="repeat" description="HEAT" evidence="9">
    <location>
        <begin position="763"/>
        <end position="800"/>
    </location>
</feature>
<feature type="region of interest" description="Disordered" evidence="11">
    <location>
        <begin position="1"/>
        <end position="23"/>
    </location>
</feature>
<reference evidence="13" key="1">
    <citation type="submission" date="2020-10" db="EMBL/GenBank/DDBJ databases">
        <title>Unveiling of a novel bifunctional photoreceptor, Dualchrome1, isolated from a cosmopolitan green alga.</title>
        <authorList>
            <person name="Suzuki S."/>
            <person name="Kawachi M."/>
        </authorList>
    </citation>
    <scope>NUCLEOTIDE SEQUENCE</scope>
    <source>
        <strain evidence="13">NIES 2893</strain>
    </source>
</reference>
<feature type="region of interest" description="Disordered" evidence="11">
    <location>
        <begin position="409"/>
        <end position="437"/>
    </location>
</feature>
<dbReference type="OrthoDB" id="242910at2759"/>
<sequence length="1689" mass="179739">MGAGPSSASAPGSAQTPSQTSLATGRLFSGVDGAELMSTQLLRDMALAEVLGDGRFLKSHLYLSDEYGRVVVRTFRRVTTSDAPTNNVASPSADVGVDSDSQGDSSCEGTPSTVEEAMERMVKLHARCRTCRHVLAPLLYQISPGSARYVRPYVHRDVRSRCTTRPFLTSLERRWVAYQLLNTLAQLARLGVVHGDVTSDNVLLTSDLWLYIADFSTPYKPSALPADHPALFAYYFDSGGTRRCAVAPERFVDAPSPSTNGSTTVTHKCDAFSAGCVIAELLIDGKPLFEYHELLAYRRGTFDPMEKLDRQLGPNAEGGEASRSTMAAELSAWRRIIALLLTRDPESRGSTADALAMGLSLGLFPVAFEAVHDTFEIMSTSRDPGERLGILNSQVGGIISQGLATPAVSRTKKDVHKAHDAVEGQPEQSTRDRRFSRDTLVSIGASVDSEVDVARGISVDGDNTPNATADASSAEGTENDGGAGSMDLQNAIDLQHALASLSVRRGTVSEMEKDGAQLAEHYEILINHTSVTSGDKTAEKVAWVPAAAYGKGSEMKSCRGPEWVQGAPAPSSDTMPAMPVPNDTLPKRSTWEWAGDWRVDNTPFVDAECPHVEWVYRESGGWATEWSEHSLWKQRRWVRPWRFISEDGPSPRQFANLCHQASTRTQPSPAAHSLYAVATCSALMGAIATRDKMCALELLAHFGERCESEELVVRRCVPYAVAYLSDSSASVRALAMGTLMRLLSSINFDPSRLSERRLFIDYLFPALATLSSDASDLVRVEQAKRLGELAASFTSGDRQRASSHTSEDSGDVPNGGASQDLRVAFVNLLVELYTGCGSVHDASVRRMALPNVLSLCASLGANEVSSALLPLFITTLNDRPWESRRAFFEHAAHLAAPLGIASVSSFLLPCIEQALNHEPVHEVVTATWQCMSHLVTKNLLRTKVSMHYAAKAISLAFGPKHAVHHACLGFLATLCRHLGTAGTFAFIAPMLPDLCDFGQRRPKRGAGDLDAISDLQTQEGWERLVVSHMPRAERPIDDAAANAMQSDDTDERLEITGVPIYSLPSQLDDSSTPSPQSAHKRSASDDVVGVTGLIDKHEIEHAPSVKDFTEWRALVESRATHTATRASATGTPQQTPHGAFGASTSRLGGLTGPVRAAAMGIAGGAGITSPGVSRNSTLFRPRGTLVANLCEHRRRINAIASATPGRPSNGVGVAAASFFLSASDDGTVKVWDGRRLEKDLAFASRATFDHASSHEASGSTALLARVLCCTVMDAARGICASGTAGGELRIWHVDATNGPAWASRALTQFEPGFSSAYTGLYAPEPKQQNRSLNGGIRALFPMSQDVLAYTTARHGLALHDVRAPSNSPAMALPFDPSGGAIEHIAGLPYTSVPLTASSDALLHASNSTPFLVTGSSRGMVEVWDVRYGLSVYRMQHPKGARVDALALCSGAHAERAGLLSSDAEAPVADNVVNGLSIYVSHGGSNQVLLYDLVGAGGVPRLLRVFRSLAVGEPHGAEEEAPQALSSSPVVWHTDGESSSGIFTPSSEASRTVVGALLPSPDGSLLTGGSDCSLRLWDGRRPMRSYMVAAPRVPSFAPGTNGDSAAVLVGDPAVRYEGRMFSAAGGSASVVTEVPNTSVSLAGGRSGGRGGGAAPTTGHADAVTSLAWIEGGGDTMLASGDREGLVKVWR</sequence>
<dbReference type="InterPro" id="IPR000719">
    <property type="entry name" value="Prot_kinase_dom"/>
</dbReference>
<evidence type="ECO:0000256" key="1">
    <source>
        <dbReference type="ARBA" id="ARBA00012513"/>
    </source>
</evidence>
<gene>
    <name evidence="13" type="ORF">PPROV_000856300</name>
</gene>
<dbReference type="SMART" id="SM00320">
    <property type="entry name" value="WD40"/>
    <property type="match status" value="5"/>
</dbReference>
<feature type="compositionally biased region" description="Polar residues" evidence="11">
    <location>
        <begin position="461"/>
        <end position="476"/>
    </location>
</feature>
<dbReference type="SUPFAM" id="SSF56112">
    <property type="entry name" value="Protein kinase-like (PK-like)"/>
    <property type="match status" value="1"/>
</dbReference>
<dbReference type="InterPro" id="IPR055231">
    <property type="entry name" value="2AA_helical"/>
</dbReference>
<dbReference type="InterPro" id="IPR011989">
    <property type="entry name" value="ARM-like"/>
</dbReference>
<feature type="region of interest" description="Disordered" evidence="11">
    <location>
        <begin position="1062"/>
        <end position="1086"/>
    </location>
</feature>
<organism evidence="13 14">
    <name type="scientific">Pycnococcus provasolii</name>
    <dbReference type="NCBI Taxonomy" id="41880"/>
    <lineage>
        <taxon>Eukaryota</taxon>
        <taxon>Viridiplantae</taxon>
        <taxon>Chlorophyta</taxon>
        <taxon>Pseudoscourfieldiophyceae</taxon>
        <taxon>Pseudoscourfieldiales</taxon>
        <taxon>Pycnococcaceae</taxon>
        <taxon>Pycnococcus</taxon>
    </lineage>
</organism>
<dbReference type="InterPro" id="IPR015943">
    <property type="entry name" value="WD40/YVTN_repeat-like_dom_sf"/>
</dbReference>
<feature type="repeat" description="WD" evidence="10">
    <location>
        <begin position="1217"/>
        <end position="1232"/>
    </location>
</feature>
<dbReference type="GO" id="GO:0071561">
    <property type="term" value="C:nucleus-vacuole junction"/>
    <property type="evidence" value="ECO:0007669"/>
    <property type="project" value="TreeGrafter"/>
</dbReference>
<dbReference type="PROSITE" id="PS50011">
    <property type="entry name" value="PROTEIN_KINASE_DOM"/>
    <property type="match status" value="1"/>
</dbReference>
<feature type="region of interest" description="Disordered" evidence="11">
    <location>
        <begin position="82"/>
        <end position="112"/>
    </location>
</feature>
<dbReference type="GO" id="GO:0034272">
    <property type="term" value="C:phosphatidylinositol 3-kinase complex, class III, type II"/>
    <property type="evidence" value="ECO:0007669"/>
    <property type="project" value="TreeGrafter"/>
</dbReference>
<dbReference type="InterPro" id="IPR016024">
    <property type="entry name" value="ARM-type_fold"/>
</dbReference>
<dbReference type="Gene3D" id="1.25.10.10">
    <property type="entry name" value="Leucine-rich Repeat Variant"/>
    <property type="match status" value="2"/>
</dbReference>
<dbReference type="EMBL" id="BNJQ01000026">
    <property type="protein sequence ID" value="GHP09828.1"/>
    <property type="molecule type" value="Genomic_DNA"/>
</dbReference>
<dbReference type="Proteomes" id="UP000660262">
    <property type="component" value="Unassembled WGS sequence"/>
</dbReference>
<dbReference type="GO" id="GO:0005770">
    <property type="term" value="C:late endosome"/>
    <property type="evidence" value="ECO:0007669"/>
    <property type="project" value="TreeGrafter"/>
</dbReference>
<dbReference type="SMART" id="SM00220">
    <property type="entry name" value="S_TKc"/>
    <property type="match status" value="1"/>
</dbReference>
<dbReference type="PANTHER" id="PTHR17583:SF0">
    <property type="entry name" value="PHOSPHOINOSITIDE 3-KINASE REGULATORY SUBUNIT 4"/>
    <property type="match status" value="1"/>
</dbReference>
<feature type="compositionally biased region" description="Low complexity" evidence="11">
    <location>
        <begin position="94"/>
        <end position="106"/>
    </location>
</feature>
<evidence type="ECO:0000259" key="12">
    <source>
        <dbReference type="PROSITE" id="PS50011"/>
    </source>
</evidence>
<evidence type="ECO:0000313" key="13">
    <source>
        <dbReference type="EMBL" id="GHP09828.1"/>
    </source>
</evidence>
<keyword evidence="2" id="KW-0723">Serine/threonine-protein kinase</keyword>
<dbReference type="Pfam" id="PF00400">
    <property type="entry name" value="WD40"/>
    <property type="match status" value="3"/>
</dbReference>
<keyword evidence="7" id="KW-0418">Kinase</keyword>
<dbReference type="PROSITE" id="PS50294">
    <property type="entry name" value="WD_REPEATS_REGION"/>
    <property type="match status" value="1"/>
</dbReference>
<feature type="repeat" description="WD" evidence="10">
    <location>
        <begin position="1655"/>
        <end position="1689"/>
    </location>
</feature>
<evidence type="ECO:0000256" key="8">
    <source>
        <dbReference type="ARBA" id="ARBA00022840"/>
    </source>
</evidence>
<dbReference type="GO" id="GO:0004674">
    <property type="term" value="F:protein serine/threonine kinase activity"/>
    <property type="evidence" value="ECO:0007669"/>
    <property type="project" value="UniProtKB-KW"/>
</dbReference>
<dbReference type="GO" id="GO:0005524">
    <property type="term" value="F:ATP binding"/>
    <property type="evidence" value="ECO:0007669"/>
    <property type="project" value="InterPro"/>
</dbReference>
<feature type="compositionally biased region" description="Low complexity" evidence="11">
    <location>
        <begin position="1"/>
        <end position="14"/>
    </location>
</feature>
<keyword evidence="4" id="KW-0808">Transferase</keyword>
<dbReference type="GO" id="GO:0045324">
    <property type="term" value="P:late endosome to vacuole transport"/>
    <property type="evidence" value="ECO:0007669"/>
    <property type="project" value="InterPro"/>
</dbReference>